<dbReference type="Pfam" id="PF01263">
    <property type="entry name" value="Aldose_epim"/>
    <property type="match status" value="1"/>
</dbReference>
<dbReference type="HOGENOM" id="CLU_057834_1_0_9"/>
<name>R2VES0_9ENTE</name>
<organism evidence="1 3">
    <name type="scientific">Enterococcus gilvus ATCC BAA-350</name>
    <dbReference type="NCBI Taxonomy" id="1158614"/>
    <lineage>
        <taxon>Bacteria</taxon>
        <taxon>Bacillati</taxon>
        <taxon>Bacillota</taxon>
        <taxon>Bacilli</taxon>
        <taxon>Lactobacillales</taxon>
        <taxon>Enterococcaceae</taxon>
        <taxon>Enterococcus</taxon>
    </lineage>
</organism>
<dbReference type="InterPro" id="IPR037481">
    <property type="entry name" value="LacX"/>
</dbReference>
<dbReference type="InterPro" id="IPR008183">
    <property type="entry name" value="Aldose_1/G6P_1-epimerase"/>
</dbReference>
<keyword evidence="4" id="KW-1185">Reference proteome</keyword>
<dbReference type="GO" id="GO:0030246">
    <property type="term" value="F:carbohydrate binding"/>
    <property type="evidence" value="ECO:0007669"/>
    <property type="project" value="InterPro"/>
</dbReference>
<dbReference type="AlphaFoldDB" id="R2VES0"/>
<evidence type="ECO:0000313" key="4">
    <source>
        <dbReference type="Proteomes" id="UP000014160"/>
    </source>
</evidence>
<dbReference type="CDD" id="cd09024">
    <property type="entry name" value="Aldose_epim_lacX"/>
    <property type="match status" value="1"/>
</dbReference>
<dbReference type="PANTHER" id="PTHR11122">
    <property type="entry name" value="APOSPORY-ASSOCIATED PROTEIN C-RELATED"/>
    <property type="match status" value="1"/>
</dbReference>
<dbReference type="SUPFAM" id="SSF74650">
    <property type="entry name" value="Galactose mutarotase-like"/>
    <property type="match status" value="1"/>
</dbReference>
<dbReference type="PATRIC" id="fig|1158614.3.peg.2037"/>
<evidence type="ECO:0000313" key="2">
    <source>
        <dbReference type="EMBL" id="EOW82619.1"/>
    </source>
</evidence>
<evidence type="ECO:0000313" key="1">
    <source>
        <dbReference type="EMBL" id="EOI56131.1"/>
    </source>
</evidence>
<reference evidence="1 3" key="1">
    <citation type="submission" date="2013-02" db="EMBL/GenBank/DDBJ databases">
        <title>The Genome Sequence of Enterococcus gilvus ATCC BAA-350.</title>
        <authorList>
            <consortium name="The Broad Institute Genome Sequencing Platform"/>
            <consortium name="The Broad Institute Genome Sequencing Center for Infectious Disease"/>
            <person name="Earl A.M."/>
            <person name="Gilmore M.S."/>
            <person name="Lebreton F."/>
            <person name="Walker B."/>
            <person name="Young S.K."/>
            <person name="Zeng Q."/>
            <person name="Gargeya S."/>
            <person name="Fitzgerald M."/>
            <person name="Haas B."/>
            <person name="Abouelleil A."/>
            <person name="Alvarado L."/>
            <person name="Arachchi H.M."/>
            <person name="Berlin A.M."/>
            <person name="Chapman S.B."/>
            <person name="Dewar J."/>
            <person name="Goldberg J."/>
            <person name="Griggs A."/>
            <person name="Gujja S."/>
            <person name="Hansen M."/>
            <person name="Howarth C."/>
            <person name="Imamovic A."/>
            <person name="Larimer J."/>
            <person name="McCowan C."/>
            <person name="Murphy C."/>
            <person name="Neiman D."/>
            <person name="Pearson M."/>
            <person name="Priest M."/>
            <person name="Roberts A."/>
            <person name="Saif S."/>
            <person name="Shea T."/>
            <person name="Sisk P."/>
            <person name="Sykes S."/>
            <person name="Wortman J."/>
            <person name="Nusbaum C."/>
            <person name="Birren B."/>
        </authorList>
    </citation>
    <scope>NUCLEOTIDE SEQUENCE [LARGE SCALE GENOMIC DNA]</scope>
    <source>
        <strain evidence="1 3">ATCC BAA-350</strain>
    </source>
</reference>
<gene>
    <name evidence="2" type="ORF">I592_01939</name>
    <name evidence="1" type="ORF">UKC_02028</name>
</gene>
<dbReference type="PANTHER" id="PTHR11122:SF13">
    <property type="entry name" value="GLUCOSE-6-PHOSPHATE 1-EPIMERASE"/>
    <property type="match status" value="1"/>
</dbReference>
<dbReference type="Proteomes" id="UP000014160">
    <property type="component" value="Unassembled WGS sequence"/>
</dbReference>
<proteinExistence type="predicted"/>
<dbReference type="GO" id="GO:0005975">
    <property type="term" value="P:carbohydrate metabolic process"/>
    <property type="evidence" value="ECO:0007669"/>
    <property type="project" value="InterPro"/>
</dbReference>
<dbReference type="eggNOG" id="COG2017">
    <property type="taxonomic scope" value="Bacteria"/>
</dbReference>
<dbReference type="InterPro" id="IPR011013">
    <property type="entry name" value="Gal_mutarotase_sf_dom"/>
</dbReference>
<evidence type="ECO:0008006" key="5">
    <source>
        <dbReference type="Google" id="ProtNLM"/>
    </source>
</evidence>
<dbReference type="Proteomes" id="UP000013750">
    <property type="component" value="Unassembled WGS sequence"/>
</dbReference>
<dbReference type="RefSeq" id="WP_010780424.1">
    <property type="nucleotide sequence ID" value="NZ_ASWH01000001.1"/>
</dbReference>
<comment type="caution">
    <text evidence="1">The sequence shown here is derived from an EMBL/GenBank/DDBJ whole genome shotgun (WGS) entry which is preliminary data.</text>
</comment>
<sequence length="296" mass="34450">MIYLSYYVLENHELKVKIANKGAELRSIKSKVDGTEYLWQADVVFWGRHSPILFPIVGKLKEDCYNFEEKSYNMNQHGFARDREFSISKNEPNTISFTLTDDDETLKIYPFNFELTIEYKLMNNSVLVNYLVKNISEKKVMPFSIGAHPGFNLPLDDRTSFEDYYFEISPKRTRKYIPVSEDVLLQMNNAELVSKNVYDLKRELFSEGVLIWETLGRTRIALKSDKTDKTIILDYDSVPYLGVWSTYPQEASFVCIEPWCGIADTIDSNGVLDEKAGINILRPHEQFQTNFKMTFK</sequence>
<dbReference type="Gene3D" id="2.70.98.10">
    <property type="match status" value="1"/>
</dbReference>
<reference evidence="2 4" key="2">
    <citation type="submission" date="2013-03" db="EMBL/GenBank/DDBJ databases">
        <title>The Genome Sequence of Enterococcus gilvus ATCC BAA-350 (PacBio/Illumina hybrid assembly).</title>
        <authorList>
            <consortium name="The Broad Institute Genomics Platform"/>
            <consortium name="The Broad Institute Genome Sequencing Center for Infectious Disease"/>
            <person name="Earl A."/>
            <person name="Russ C."/>
            <person name="Gilmore M."/>
            <person name="Surin D."/>
            <person name="Walker B."/>
            <person name="Young S."/>
            <person name="Zeng Q."/>
            <person name="Gargeya S."/>
            <person name="Fitzgerald M."/>
            <person name="Haas B."/>
            <person name="Abouelleil A."/>
            <person name="Allen A.W."/>
            <person name="Alvarado L."/>
            <person name="Arachchi H.M."/>
            <person name="Berlin A.M."/>
            <person name="Chapman S.B."/>
            <person name="Gainer-Dewar J."/>
            <person name="Goldberg J."/>
            <person name="Griggs A."/>
            <person name="Gujja S."/>
            <person name="Hansen M."/>
            <person name="Howarth C."/>
            <person name="Imamovic A."/>
            <person name="Ireland A."/>
            <person name="Larimer J."/>
            <person name="McCowan C."/>
            <person name="Murphy C."/>
            <person name="Pearson M."/>
            <person name="Poon T.W."/>
            <person name="Priest M."/>
            <person name="Roberts A."/>
            <person name="Saif S."/>
            <person name="Shea T."/>
            <person name="Sisk P."/>
            <person name="Sykes S."/>
            <person name="Wortman J."/>
            <person name="Nusbaum C."/>
            <person name="Birren B."/>
        </authorList>
    </citation>
    <scope>NUCLEOTIDE SEQUENCE [LARGE SCALE GENOMIC DNA]</scope>
    <source>
        <strain evidence="2 4">ATCC BAA-350</strain>
    </source>
</reference>
<dbReference type="EMBL" id="AJDQ01000007">
    <property type="protein sequence ID" value="EOI56131.1"/>
    <property type="molecule type" value="Genomic_DNA"/>
</dbReference>
<dbReference type="InterPro" id="IPR014718">
    <property type="entry name" value="GH-type_carb-bd"/>
</dbReference>
<dbReference type="EMBL" id="ASWH01000001">
    <property type="protein sequence ID" value="EOW82619.1"/>
    <property type="molecule type" value="Genomic_DNA"/>
</dbReference>
<protein>
    <recommendedName>
        <fullName evidence="5">Aldose 1-epimerase</fullName>
    </recommendedName>
</protein>
<evidence type="ECO:0000313" key="3">
    <source>
        <dbReference type="Proteomes" id="UP000013750"/>
    </source>
</evidence>
<accession>R2VES0</accession>
<dbReference type="GO" id="GO:0016853">
    <property type="term" value="F:isomerase activity"/>
    <property type="evidence" value="ECO:0007669"/>
    <property type="project" value="InterPro"/>
</dbReference>